<keyword evidence="3" id="KW-1185">Reference proteome</keyword>
<dbReference type="Gene3D" id="3.55.50.70">
    <property type="match status" value="1"/>
</dbReference>
<reference evidence="2 3" key="1">
    <citation type="submission" date="2023-07" db="EMBL/GenBank/DDBJ databases">
        <title>Sorghum-associated microbial communities from plants grown in Nebraska, USA.</title>
        <authorList>
            <person name="Schachtman D."/>
        </authorList>
    </citation>
    <scope>NUCLEOTIDE SEQUENCE [LARGE SCALE GENOMIC DNA]</scope>
    <source>
        <strain evidence="2 3">BE107</strain>
    </source>
</reference>
<evidence type="ECO:0000259" key="1">
    <source>
        <dbReference type="Pfam" id="PF10671"/>
    </source>
</evidence>
<evidence type="ECO:0000313" key="2">
    <source>
        <dbReference type="EMBL" id="MDR6843238.1"/>
    </source>
</evidence>
<comment type="caution">
    <text evidence="2">The sequence shown here is derived from an EMBL/GenBank/DDBJ whole genome shotgun (WGS) entry which is preliminary data.</text>
</comment>
<name>A0ABU1RWS7_9GAMM</name>
<organism evidence="2 3">
    <name type="scientific">Pseudoxanthomonas sacheonensis</name>
    <dbReference type="NCBI Taxonomy" id="443615"/>
    <lineage>
        <taxon>Bacteria</taxon>
        <taxon>Pseudomonadati</taxon>
        <taxon>Pseudomonadota</taxon>
        <taxon>Gammaproteobacteria</taxon>
        <taxon>Lysobacterales</taxon>
        <taxon>Lysobacteraceae</taxon>
        <taxon>Pseudoxanthomonas</taxon>
    </lineage>
</organism>
<dbReference type="Pfam" id="PF10671">
    <property type="entry name" value="TcpQ"/>
    <property type="match status" value="1"/>
</dbReference>
<dbReference type="InterPro" id="IPR018927">
    <property type="entry name" value="Pilus_synth_Q_C"/>
</dbReference>
<dbReference type="Proteomes" id="UP001254759">
    <property type="component" value="Unassembled WGS sequence"/>
</dbReference>
<accession>A0ABU1RWS7</accession>
<sequence length="150" mass="16197">MKHKTLAGCYWYVLILLVVALSGCATRPAPDFGGRWKAVNRYAATAEEIPLYQSYVFHASPMDGTLKTMLTRWANDSKMTLSYLHPSDFTLYGPVAQIQTNDLQQAVSQLTAAYAGQRVSVTASNNQIVVRVAEAGGDTPAAADTPATTP</sequence>
<dbReference type="EMBL" id="JAVDTT010000006">
    <property type="protein sequence ID" value="MDR6843238.1"/>
    <property type="molecule type" value="Genomic_DNA"/>
</dbReference>
<dbReference type="PROSITE" id="PS51257">
    <property type="entry name" value="PROKAR_LIPOPROTEIN"/>
    <property type="match status" value="1"/>
</dbReference>
<gene>
    <name evidence="2" type="ORF">J2W94_003551</name>
</gene>
<proteinExistence type="predicted"/>
<protein>
    <recommendedName>
        <fullName evidence="1">Toxin co-regulated pilus biosynthesis protein Q C-terminal domain-containing protein</fullName>
    </recommendedName>
</protein>
<evidence type="ECO:0000313" key="3">
    <source>
        <dbReference type="Proteomes" id="UP001254759"/>
    </source>
</evidence>
<feature type="domain" description="Toxin co-regulated pilus biosynthesis protein Q C-terminal" evidence="1">
    <location>
        <begin position="56"/>
        <end position="134"/>
    </location>
</feature>